<feature type="compositionally biased region" description="Polar residues" evidence="3">
    <location>
        <begin position="168"/>
        <end position="183"/>
    </location>
</feature>
<dbReference type="InterPro" id="IPR042470">
    <property type="entry name" value="RMI1_N_C_sf"/>
</dbReference>
<evidence type="ECO:0000313" key="6">
    <source>
        <dbReference type="Proteomes" id="UP001489004"/>
    </source>
</evidence>
<evidence type="ECO:0000256" key="2">
    <source>
        <dbReference type="ARBA" id="ARBA00018987"/>
    </source>
</evidence>
<dbReference type="GO" id="GO:0000724">
    <property type="term" value="P:double-strand break repair via homologous recombination"/>
    <property type="evidence" value="ECO:0007669"/>
    <property type="project" value="TreeGrafter"/>
</dbReference>
<gene>
    <name evidence="5" type="ORF">WJX72_006249</name>
</gene>
<feature type="domain" description="RecQ mediated genome instability protein 1 OB-fold" evidence="4">
    <location>
        <begin position="14"/>
        <end position="85"/>
    </location>
</feature>
<feature type="compositionally biased region" description="Polar residues" evidence="3">
    <location>
        <begin position="140"/>
        <end position="155"/>
    </location>
</feature>
<dbReference type="GO" id="GO:0031422">
    <property type="term" value="C:RecQ family helicase-topoisomerase III complex"/>
    <property type="evidence" value="ECO:0007669"/>
    <property type="project" value="TreeGrafter"/>
</dbReference>
<dbReference type="AlphaFoldDB" id="A0AAW1R7I9"/>
<reference evidence="5 6" key="1">
    <citation type="journal article" date="2024" name="Nat. Commun.">
        <title>Phylogenomics reveals the evolutionary origins of lichenization in chlorophyte algae.</title>
        <authorList>
            <person name="Puginier C."/>
            <person name="Libourel C."/>
            <person name="Otte J."/>
            <person name="Skaloud P."/>
            <person name="Haon M."/>
            <person name="Grisel S."/>
            <person name="Petersen M."/>
            <person name="Berrin J.G."/>
            <person name="Delaux P.M."/>
            <person name="Dal Grande F."/>
            <person name="Keller J."/>
        </authorList>
    </citation>
    <scope>NUCLEOTIDE SEQUENCE [LARGE SCALE GENOMIC DNA]</scope>
    <source>
        <strain evidence="5 6">SAG 2043</strain>
    </source>
</reference>
<dbReference type="PANTHER" id="PTHR14790">
    <property type="entry name" value="RECQ-MEDIATED GENOME INSTABILITY PROTEIN 1 RMI1"/>
    <property type="match status" value="1"/>
</dbReference>
<dbReference type="Pfam" id="PF08585">
    <property type="entry name" value="RMI1_N_C"/>
    <property type="match status" value="1"/>
</dbReference>
<sequence length="192" mass="20303">MAAPVKQRYDSIARGRCLKLHLTDGKQQVVGLEYFHIPALPTLCPAGLKVAVTDAEVRNGMLLLRPENTVFLGGQVARLEQARRQAIACWTRPPTGTAGRLRQAPADLYAESTAAAWADEANIDTNGSQHYYTAPAPPQAQHNSSGPTSVQQASLATARVTVVPPPSSATTERPGSGVSSWPTDSLHAGAQG</sequence>
<keyword evidence="6" id="KW-1185">Reference proteome</keyword>
<dbReference type="PANTHER" id="PTHR14790:SF15">
    <property type="entry name" value="RECQ-MEDIATED GENOME INSTABILITY PROTEIN 1"/>
    <property type="match status" value="1"/>
</dbReference>
<dbReference type="Gene3D" id="2.40.50.770">
    <property type="entry name" value="RecQ-mediated genome instability protein Rmi1, C-terminal domain"/>
    <property type="match status" value="1"/>
</dbReference>
<dbReference type="InterPro" id="IPR013894">
    <property type="entry name" value="RMI1_OB"/>
</dbReference>
<protein>
    <recommendedName>
        <fullName evidence="2">RecQ-mediated genome instability protein 1</fullName>
    </recommendedName>
</protein>
<evidence type="ECO:0000256" key="3">
    <source>
        <dbReference type="SAM" id="MobiDB-lite"/>
    </source>
</evidence>
<name>A0AAW1R7I9_9CHLO</name>
<comment type="caution">
    <text evidence="5">The sequence shown here is derived from an EMBL/GenBank/DDBJ whole genome shotgun (WGS) entry which is preliminary data.</text>
</comment>
<organism evidence="5 6">
    <name type="scientific">[Myrmecia] bisecta</name>
    <dbReference type="NCBI Taxonomy" id="41462"/>
    <lineage>
        <taxon>Eukaryota</taxon>
        <taxon>Viridiplantae</taxon>
        <taxon>Chlorophyta</taxon>
        <taxon>core chlorophytes</taxon>
        <taxon>Trebouxiophyceae</taxon>
        <taxon>Trebouxiales</taxon>
        <taxon>Trebouxiaceae</taxon>
        <taxon>Myrmecia</taxon>
    </lineage>
</organism>
<feature type="region of interest" description="Disordered" evidence="3">
    <location>
        <begin position="128"/>
        <end position="192"/>
    </location>
</feature>
<dbReference type="GO" id="GO:0016604">
    <property type="term" value="C:nuclear body"/>
    <property type="evidence" value="ECO:0007669"/>
    <property type="project" value="TreeGrafter"/>
</dbReference>
<dbReference type="EMBL" id="JALJOR010000001">
    <property type="protein sequence ID" value="KAK9829505.1"/>
    <property type="molecule type" value="Genomic_DNA"/>
</dbReference>
<evidence type="ECO:0000313" key="5">
    <source>
        <dbReference type="EMBL" id="KAK9829505.1"/>
    </source>
</evidence>
<evidence type="ECO:0000256" key="1">
    <source>
        <dbReference type="ARBA" id="ARBA00006395"/>
    </source>
</evidence>
<dbReference type="Proteomes" id="UP001489004">
    <property type="component" value="Unassembled WGS sequence"/>
</dbReference>
<accession>A0AAW1R7I9</accession>
<comment type="similarity">
    <text evidence="1">Belongs to the RMI1 family.</text>
</comment>
<proteinExistence type="inferred from homology"/>
<evidence type="ECO:0000259" key="4">
    <source>
        <dbReference type="Pfam" id="PF08585"/>
    </source>
</evidence>
<dbReference type="GO" id="GO:0000712">
    <property type="term" value="P:resolution of meiotic recombination intermediates"/>
    <property type="evidence" value="ECO:0007669"/>
    <property type="project" value="TreeGrafter"/>
</dbReference>